<dbReference type="Pfam" id="PF07690">
    <property type="entry name" value="MFS_1"/>
    <property type="match status" value="2"/>
</dbReference>
<feature type="transmembrane region" description="Helical" evidence="7">
    <location>
        <begin position="298"/>
        <end position="323"/>
    </location>
</feature>
<keyword evidence="4 7" id="KW-0812">Transmembrane</keyword>
<dbReference type="GO" id="GO:0005886">
    <property type="term" value="C:plasma membrane"/>
    <property type="evidence" value="ECO:0007669"/>
    <property type="project" value="UniProtKB-SubCell"/>
</dbReference>
<evidence type="ECO:0000256" key="7">
    <source>
        <dbReference type="SAM" id="Phobius"/>
    </source>
</evidence>
<dbReference type="InterPro" id="IPR011701">
    <property type="entry name" value="MFS"/>
</dbReference>
<organism evidence="9 10">
    <name type="scientific">Paraburkholderia monticola</name>
    <dbReference type="NCBI Taxonomy" id="1399968"/>
    <lineage>
        <taxon>Bacteria</taxon>
        <taxon>Pseudomonadati</taxon>
        <taxon>Pseudomonadota</taxon>
        <taxon>Betaproteobacteria</taxon>
        <taxon>Burkholderiales</taxon>
        <taxon>Burkholderiaceae</taxon>
        <taxon>Paraburkholderia</taxon>
    </lineage>
</organism>
<dbReference type="Gene3D" id="1.20.1250.20">
    <property type="entry name" value="MFS general substrate transporter like domains"/>
    <property type="match status" value="1"/>
</dbReference>
<evidence type="ECO:0000256" key="1">
    <source>
        <dbReference type="ARBA" id="ARBA00004651"/>
    </source>
</evidence>
<comment type="subcellular location">
    <subcellularLocation>
        <location evidence="1">Cell membrane</location>
        <topology evidence="1">Multi-pass membrane protein</topology>
    </subcellularLocation>
</comment>
<dbReference type="Gene3D" id="1.20.1720.10">
    <property type="entry name" value="Multidrug resistance protein D"/>
    <property type="match status" value="1"/>
</dbReference>
<feature type="transmembrane region" description="Helical" evidence="7">
    <location>
        <begin position="162"/>
        <end position="187"/>
    </location>
</feature>
<dbReference type="PANTHER" id="PTHR42718">
    <property type="entry name" value="MAJOR FACILITATOR SUPERFAMILY MULTIDRUG TRANSPORTER MFSC"/>
    <property type="match status" value="1"/>
</dbReference>
<feature type="transmembrane region" description="Helical" evidence="7">
    <location>
        <begin position="329"/>
        <end position="356"/>
    </location>
</feature>
<keyword evidence="2" id="KW-0813">Transport</keyword>
<comment type="caution">
    <text evidence="9">The sequence shown here is derived from an EMBL/GenBank/DDBJ whole genome shotgun (WGS) entry which is preliminary data.</text>
</comment>
<feature type="transmembrane region" description="Helical" evidence="7">
    <location>
        <begin position="74"/>
        <end position="93"/>
    </location>
</feature>
<dbReference type="GO" id="GO:0022857">
    <property type="term" value="F:transmembrane transporter activity"/>
    <property type="evidence" value="ECO:0007669"/>
    <property type="project" value="InterPro"/>
</dbReference>
<evidence type="ECO:0000256" key="5">
    <source>
        <dbReference type="ARBA" id="ARBA00022989"/>
    </source>
</evidence>
<gene>
    <name evidence="9" type="ORF">CI15_20690</name>
</gene>
<accession>A0A149PKL0</accession>
<reference evidence="9 10" key="1">
    <citation type="journal article" date="2015" name="Int. J. Syst. Evol. Microbiol.">
        <title>Burkholderia monticola sp. nov., isolated from mountain soil.</title>
        <authorList>
            <person name="Baek I."/>
            <person name="Seo B."/>
            <person name="Lee I."/>
            <person name="Yi H."/>
            <person name="Chun J."/>
        </authorList>
    </citation>
    <scope>NUCLEOTIDE SEQUENCE [LARGE SCALE GENOMIC DNA]</scope>
    <source>
        <strain evidence="9 10">JC2948</strain>
    </source>
</reference>
<keyword evidence="6 7" id="KW-0472">Membrane</keyword>
<feature type="transmembrane region" description="Helical" evidence="7">
    <location>
        <begin position="37"/>
        <end position="62"/>
    </location>
</feature>
<feature type="transmembrane region" description="Helical" evidence="7">
    <location>
        <begin position="460"/>
        <end position="478"/>
    </location>
</feature>
<protein>
    <recommendedName>
        <fullName evidence="8">Major facilitator superfamily (MFS) profile domain-containing protein</fullName>
    </recommendedName>
</protein>
<evidence type="ECO:0000256" key="6">
    <source>
        <dbReference type="ARBA" id="ARBA00023136"/>
    </source>
</evidence>
<feature type="transmembrane region" description="Helical" evidence="7">
    <location>
        <begin position="134"/>
        <end position="155"/>
    </location>
</feature>
<evidence type="ECO:0000256" key="4">
    <source>
        <dbReference type="ARBA" id="ARBA00022692"/>
    </source>
</evidence>
<keyword evidence="10" id="KW-1185">Reference proteome</keyword>
<dbReference type="PROSITE" id="PS50850">
    <property type="entry name" value="MFS"/>
    <property type="match status" value="1"/>
</dbReference>
<dbReference type="AlphaFoldDB" id="A0A149PKL0"/>
<dbReference type="SUPFAM" id="SSF103473">
    <property type="entry name" value="MFS general substrate transporter"/>
    <property type="match status" value="2"/>
</dbReference>
<keyword evidence="3" id="KW-1003">Cell membrane</keyword>
<feature type="transmembrane region" description="Helical" evidence="7">
    <location>
        <begin position="233"/>
        <end position="251"/>
    </location>
</feature>
<dbReference type="EMBL" id="LRBG01000031">
    <property type="protein sequence ID" value="KXU85574.1"/>
    <property type="molecule type" value="Genomic_DNA"/>
</dbReference>
<evidence type="ECO:0000259" key="8">
    <source>
        <dbReference type="PROSITE" id="PS50850"/>
    </source>
</evidence>
<sequence>MATDEYSIIAARLRIDTVLAGNFSMNLKEAPQPIRRVLFFCIVAMALMMMAIDSTIVATALHALQHDLNASINWAAWTMTAYSFGFVLMLPVTGKLSEQYGRRRVFLWSVSAFTIASLLCGLANNIYVLVFLRALQAAGGAGFTPSATGLIIDYFGDVRDRAVSLFGSIFPIGALIGPIFGGLFVTYWSWRGIFFVNVPIGLASILLARRFIPADPIVRRPDTSRPGLDCPGMALLGVGLFAAMLAVSILGESGISPWSVSFVACVVVAAVALWLFARHIHRTASPFIDPMLIHGPNFGVVNGVNVIYGGMRAGIVALLPLYASSRYGIGALASGTLLVAQGVATIALSLIAALALRRTGHRLPVYVGGTVMGIGVALLAAHPMGGFSAYTWLAGAAFLIGAGGGGLNPATRNAGLQLAPQSSSTLASIRTMSLQVGQITTVSVVTAILTRVSNPSHTQALLYVLSALIFVAALALVGRIPEHKGAW</sequence>
<dbReference type="PANTHER" id="PTHR42718:SF46">
    <property type="entry name" value="BLR6921 PROTEIN"/>
    <property type="match status" value="1"/>
</dbReference>
<dbReference type="STRING" id="1399968.CI15_20690"/>
<dbReference type="InterPro" id="IPR036259">
    <property type="entry name" value="MFS_trans_sf"/>
</dbReference>
<dbReference type="Proteomes" id="UP000075613">
    <property type="component" value="Unassembled WGS sequence"/>
</dbReference>
<feature type="domain" description="Major facilitator superfamily (MFS) profile" evidence="8">
    <location>
        <begin position="39"/>
        <end position="484"/>
    </location>
</feature>
<evidence type="ECO:0000313" key="9">
    <source>
        <dbReference type="EMBL" id="KXU85574.1"/>
    </source>
</evidence>
<evidence type="ECO:0000256" key="3">
    <source>
        <dbReference type="ARBA" id="ARBA00022475"/>
    </source>
</evidence>
<dbReference type="CDD" id="cd17321">
    <property type="entry name" value="MFS_MMR_MDR_like"/>
    <property type="match status" value="1"/>
</dbReference>
<feature type="transmembrane region" description="Helical" evidence="7">
    <location>
        <begin position="387"/>
        <end position="407"/>
    </location>
</feature>
<feature type="transmembrane region" description="Helical" evidence="7">
    <location>
        <begin position="105"/>
        <end position="128"/>
    </location>
</feature>
<feature type="transmembrane region" description="Helical" evidence="7">
    <location>
        <begin position="193"/>
        <end position="212"/>
    </location>
</feature>
<evidence type="ECO:0000256" key="2">
    <source>
        <dbReference type="ARBA" id="ARBA00022448"/>
    </source>
</evidence>
<feature type="transmembrane region" description="Helical" evidence="7">
    <location>
        <begin position="363"/>
        <end position="381"/>
    </location>
</feature>
<evidence type="ECO:0000313" key="10">
    <source>
        <dbReference type="Proteomes" id="UP000075613"/>
    </source>
</evidence>
<name>A0A149PKL0_9BURK</name>
<proteinExistence type="predicted"/>
<dbReference type="InterPro" id="IPR005829">
    <property type="entry name" value="Sugar_transporter_CS"/>
</dbReference>
<keyword evidence="5 7" id="KW-1133">Transmembrane helix</keyword>
<feature type="transmembrane region" description="Helical" evidence="7">
    <location>
        <begin position="257"/>
        <end position="277"/>
    </location>
</feature>
<dbReference type="PROSITE" id="PS00216">
    <property type="entry name" value="SUGAR_TRANSPORT_1"/>
    <property type="match status" value="1"/>
</dbReference>
<dbReference type="InterPro" id="IPR020846">
    <property type="entry name" value="MFS_dom"/>
</dbReference>